<dbReference type="AlphaFoldDB" id="A0A451CWC6"/>
<dbReference type="GO" id="GO:0005737">
    <property type="term" value="C:cytoplasm"/>
    <property type="evidence" value="ECO:0007669"/>
    <property type="project" value="UniProtKB-SubCell"/>
</dbReference>
<dbReference type="CDD" id="cd04732">
    <property type="entry name" value="HisA"/>
    <property type="match status" value="1"/>
</dbReference>
<dbReference type="Pfam" id="PF00977">
    <property type="entry name" value="His_biosynth"/>
    <property type="match status" value="1"/>
</dbReference>
<reference evidence="11 12" key="1">
    <citation type="submission" date="2019-02" db="EMBL/GenBank/DDBJ databases">
        <authorList>
            <person name="Manzano-Marin A."/>
            <person name="Manzano-Marin A."/>
        </authorList>
    </citation>
    <scope>NUCLEOTIDE SEQUENCE [LARGE SCALE GENOMIC DNA]</scope>
    <source>
        <strain evidence="11 12">BuCisplendens/pseudotsugae</strain>
    </source>
</reference>
<evidence type="ECO:0000256" key="6">
    <source>
        <dbReference type="ARBA" id="ARBA00022605"/>
    </source>
</evidence>
<keyword evidence="5 9" id="KW-0963">Cytoplasm</keyword>
<protein>
    <recommendedName>
        <fullName evidence="9">1-(5-phosphoribosyl)-5-[(5-phosphoribosylamino)methylideneamino] imidazole-4-carboxamide isomerase</fullName>
        <ecNumber evidence="9">5.3.1.16</ecNumber>
    </recommendedName>
    <alternativeName>
        <fullName evidence="9">Phosphoribosylformimino-5-aminoimidazole carboxamide ribotide isomerase</fullName>
    </alternativeName>
</protein>
<proteinExistence type="inferred from homology"/>
<dbReference type="GO" id="GO:0000162">
    <property type="term" value="P:L-tryptophan biosynthetic process"/>
    <property type="evidence" value="ECO:0007669"/>
    <property type="project" value="TreeGrafter"/>
</dbReference>
<comment type="pathway">
    <text evidence="3 9">Amino-acid biosynthesis; L-histidine biosynthesis; L-histidine from 5-phospho-alpha-D-ribose 1-diphosphate: step 4/9.</text>
</comment>
<evidence type="ECO:0000313" key="11">
    <source>
        <dbReference type="EMBL" id="VFP77645.1"/>
    </source>
</evidence>
<dbReference type="RefSeq" id="WP_154060692.1">
    <property type="nucleotide sequence ID" value="NZ_LR217692.1"/>
</dbReference>
<dbReference type="InterPro" id="IPR006062">
    <property type="entry name" value="His_biosynth"/>
</dbReference>
<comment type="similarity">
    <text evidence="4 9 10">Belongs to the HisA/HisF family.</text>
</comment>
<sequence>MIIPSLDFINGRIVRLYQGNYSNKTLYDIDVFKHIDQYINEGLTYIHLVDLDGCNNPEDRQKNILKIISHYRNKITFQVGGGIRSIHDIENLLRVGVSKIVIGTIAINQPDQFKQWLLKYGSDRFVLATDIYVTDNNDYKLAIHGWKTITDINLENILYKFIPYGLKNILCTDISRDGTFLGPNIILYKNLKKKFPNIILQASGGINSLSDIYLLKKCNIDHVIIGRALLEKNFTFSEAQQCWQKE</sequence>
<dbReference type="UniPathway" id="UPA00031">
    <property type="reaction ID" value="UER00009"/>
</dbReference>
<evidence type="ECO:0000256" key="5">
    <source>
        <dbReference type="ARBA" id="ARBA00022490"/>
    </source>
</evidence>
<dbReference type="GO" id="GO:0000105">
    <property type="term" value="P:L-histidine biosynthetic process"/>
    <property type="evidence" value="ECO:0007669"/>
    <property type="project" value="UniProtKB-UniRule"/>
</dbReference>
<evidence type="ECO:0000256" key="10">
    <source>
        <dbReference type="RuleBase" id="RU003657"/>
    </source>
</evidence>
<feature type="active site" description="Proton donor" evidence="9">
    <location>
        <position position="130"/>
    </location>
</feature>
<dbReference type="OrthoDB" id="9807749at2"/>
<dbReference type="InterPro" id="IPR011060">
    <property type="entry name" value="RibuloseP-bd_barrel"/>
</dbReference>
<evidence type="ECO:0000256" key="3">
    <source>
        <dbReference type="ARBA" id="ARBA00005133"/>
    </source>
</evidence>
<keyword evidence="6 9" id="KW-0028">Amino-acid biosynthesis</keyword>
<dbReference type="EC" id="5.3.1.16" evidence="9"/>
<dbReference type="InterPro" id="IPR023016">
    <property type="entry name" value="HisA/PriA"/>
</dbReference>
<evidence type="ECO:0000256" key="7">
    <source>
        <dbReference type="ARBA" id="ARBA00023102"/>
    </source>
</evidence>
<dbReference type="GO" id="GO:0003949">
    <property type="term" value="F:1-(5-phosphoribosyl)-5-[(5-phosphoribosylamino)methylideneamino]imidazole-4-carboxamide isomerase activity"/>
    <property type="evidence" value="ECO:0007669"/>
    <property type="project" value="UniProtKB-UniRule"/>
</dbReference>
<organism evidence="11 12">
    <name type="scientific">Buchnera aphidicola</name>
    <name type="common">Cinara cf. splendens/pseudotsugae 3390</name>
    <dbReference type="NCBI Taxonomy" id="2518980"/>
    <lineage>
        <taxon>Bacteria</taxon>
        <taxon>Pseudomonadati</taxon>
        <taxon>Pseudomonadota</taxon>
        <taxon>Gammaproteobacteria</taxon>
        <taxon>Enterobacterales</taxon>
        <taxon>Erwiniaceae</taxon>
        <taxon>Buchnera</taxon>
    </lineage>
</organism>
<keyword evidence="8 9" id="KW-0413">Isomerase</keyword>
<dbReference type="EMBL" id="LR217692">
    <property type="protein sequence ID" value="VFP77645.1"/>
    <property type="molecule type" value="Genomic_DNA"/>
</dbReference>
<keyword evidence="7 9" id="KW-0368">Histidine biosynthesis</keyword>
<name>A0A451CWC6_9GAMM</name>
<dbReference type="FunFam" id="3.20.20.70:FF:000009">
    <property type="entry name" value="1-(5-phosphoribosyl)-5-[(5-phosphoribosylamino)methylideneamino] imidazole-4-carboxamide isomerase"/>
    <property type="match status" value="1"/>
</dbReference>
<dbReference type="SUPFAM" id="SSF51366">
    <property type="entry name" value="Ribulose-phoshate binding barrel"/>
    <property type="match status" value="1"/>
</dbReference>
<dbReference type="InterPro" id="IPR013785">
    <property type="entry name" value="Aldolase_TIM"/>
</dbReference>
<evidence type="ECO:0000256" key="8">
    <source>
        <dbReference type="ARBA" id="ARBA00023235"/>
    </source>
</evidence>
<dbReference type="HAMAP" id="MF_01014">
    <property type="entry name" value="HisA"/>
    <property type="match status" value="1"/>
</dbReference>
<feature type="active site" description="Proton acceptor" evidence="9">
    <location>
        <position position="7"/>
    </location>
</feature>
<dbReference type="Gene3D" id="3.20.20.70">
    <property type="entry name" value="Aldolase class I"/>
    <property type="match status" value="1"/>
</dbReference>
<evidence type="ECO:0000313" key="12">
    <source>
        <dbReference type="Proteomes" id="UP000294466"/>
    </source>
</evidence>
<comment type="catalytic activity">
    <reaction evidence="1 9">
        <text>1-(5-phospho-beta-D-ribosyl)-5-[(5-phospho-beta-D-ribosylamino)methylideneamino]imidazole-4-carboxamide = 5-[(5-phospho-1-deoxy-D-ribulos-1-ylimino)methylamino]-1-(5-phospho-beta-D-ribosyl)imidazole-4-carboxamide</text>
        <dbReference type="Rhea" id="RHEA:15469"/>
        <dbReference type="ChEBI" id="CHEBI:58435"/>
        <dbReference type="ChEBI" id="CHEBI:58525"/>
        <dbReference type="EC" id="5.3.1.16"/>
    </reaction>
</comment>
<gene>
    <name evidence="9 11" type="primary">hisA</name>
    <name evidence="11" type="ORF">BUCISPPS3390_074</name>
</gene>
<evidence type="ECO:0000256" key="9">
    <source>
        <dbReference type="HAMAP-Rule" id="MF_01014"/>
    </source>
</evidence>
<dbReference type="PANTHER" id="PTHR43090">
    <property type="entry name" value="1-(5-PHOSPHORIBOSYL)-5-[(5-PHOSPHORIBOSYLAMINO)METHYLIDENEAMINO] IMIDAZOLE-4-CARBOXAMIDE ISOMERASE"/>
    <property type="match status" value="1"/>
</dbReference>
<evidence type="ECO:0000256" key="2">
    <source>
        <dbReference type="ARBA" id="ARBA00004496"/>
    </source>
</evidence>
<dbReference type="PANTHER" id="PTHR43090:SF2">
    <property type="entry name" value="1-(5-PHOSPHORIBOSYL)-5-[(5-PHOSPHORIBOSYLAMINO)METHYLIDENEAMINO] IMIDAZOLE-4-CARBOXAMIDE ISOMERASE"/>
    <property type="match status" value="1"/>
</dbReference>
<accession>A0A451CWC6</accession>
<comment type="subcellular location">
    <subcellularLocation>
        <location evidence="2 9">Cytoplasm</location>
    </subcellularLocation>
</comment>
<dbReference type="InterPro" id="IPR044524">
    <property type="entry name" value="Isoase_HisA-like"/>
</dbReference>
<evidence type="ECO:0000256" key="4">
    <source>
        <dbReference type="ARBA" id="ARBA00009667"/>
    </source>
</evidence>
<dbReference type="Proteomes" id="UP000294466">
    <property type="component" value="Chromosome"/>
</dbReference>
<evidence type="ECO:0000256" key="1">
    <source>
        <dbReference type="ARBA" id="ARBA00000901"/>
    </source>
</evidence>